<sequence length="121" mass="13894">MLNLMKRNFCVTKRSRNEWHTGAGGNVLNNNSRIKNQLFSEVALSFMYQFFPIPVSIWVPQQKYRSLNICTFPAGISTILSVNLYFLKPKDLSVSPDTSIYFCEPRVLEDQELLAGVFLLI</sequence>
<keyword evidence="2" id="KW-1185">Reference proteome</keyword>
<dbReference type="EMBL" id="JACAGB010000001">
    <property type="protein sequence ID" value="KAF6392491.1"/>
    <property type="molecule type" value="Genomic_DNA"/>
</dbReference>
<name>A0A7J8B1U4_PIPKU</name>
<reference evidence="1 2" key="1">
    <citation type="journal article" date="2020" name="Nature">
        <title>Six reference-quality genomes reveal evolution of bat adaptations.</title>
        <authorList>
            <person name="Jebb D."/>
            <person name="Huang Z."/>
            <person name="Pippel M."/>
            <person name="Hughes G.M."/>
            <person name="Lavrichenko K."/>
            <person name="Devanna P."/>
            <person name="Winkler S."/>
            <person name="Jermiin L.S."/>
            <person name="Skirmuntt E.C."/>
            <person name="Katzourakis A."/>
            <person name="Burkitt-Gray L."/>
            <person name="Ray D.A."/>
            <person name="Sullivan K.A.M."/>
            <person name="Roscito J.G."/>
            <person name="Kirilenko B.M."/>
            <person name="Davalos L.M."/>
            <person name="Corthals A.P."/>
            <person name="Power M.L."/>
            <person name="Jones G."/>
            <person name="Ransome R.D."/>
            <person name="Dechmann D.K.N."/>
            <person name="Locatelli A.G."/>
            <person name="Puechmaille S.J."/>
            <person name="Fedrigo O."/>
            <person name="Jarvis E.D."/>
            <person name="Hiller M."/>
            <person name="Vernes S.C."/>
            <person name="Myers E.W."/>
            <person name="Teeling E.C."/>
        </authorList>
    </citation>
    <scope>NUCLEOTIDE SEQUENCE [LARGE SCALE GENOMIC DNA]</scope>
    <source>
        <strain evidence="1">MPipKuh1</strain>
        <tissue evidence="1">Flight muscle</tissue>
    </source>
</reference>
<organism evidence="1 2">
    <name type="scientific">Pipistrellus kuhlii</name>
    <name type="common">Kuhl's pipistrelle</name>
    <dbReference type="NCBI Taxonomy" id="59472"/>
    <lineage>
        <taxon>Eukaryota</taxon>
        <taxon>Metazoa</taxon>
        <taxon>Chordata</taxon>
        <taxon>Craniata</taxon>
        <taxon>Vertebrata</taxon>
        <taxon>Euteleostomi</taxon>
        <taxon>Mammalia</taxon>
        <taxon>Eutheria</taxon>
        <taxon>Laurasiatheria</taxon>
        <taxon>Chiroptera</taxon>
        <taxon>Yangochiroptera</taxon>
        <taxon>Vespertilionidae</taxon>
        <taxon>Pipistrellus</taxon>
    </lineage>
</organism>
<evidence type="ECO:0000313" key="1">
    <source>
        <dbReference type="EMBL" id="KAF6392491.1"/>
    </source>
</evidence>
<gene>
    <name evidence="1" type="ORF">mPipKuh1_007700</name>
</gene>
<dbReference type="AlphaFoldDB" id="A0A7J8B1U4"/>
<comment type="caution">
    <text evidence="1">The sequence shown here is derived from an EMBL/GenBank/DDBJ whole genome shotgun (WGS) entry which is preliminary data.</text>
</comment>
<accession>A0A7J8B1U4</accession>
<dbReference type="Proteomes" id="UP000558488">
    <property type="component" value="Unassembled WGS sequence"/>
</dbReference>
<proteinExistence type="predicted"/>
<evidence type="ECO:0000313" key="2">
    <source>
        <dbReference type="Proteomes" id="UP000558488"/>
    </source>
</evidence>
<protein>
    <submittedName>
        <fullName evidence="1">Uncharacterized protein</fullName>
    </submittedName>
</protein>